<accession>L1JHL9</accession>
<dbReference type="RefSeq" id="XP_005834624.1">
    <property type="nucleotide sequence ID" value="XM_005834567.1"/>
</dbReference>
<evidence type="ECO:0000256" key="4">
    <source>
        <dbReference type="SAM" id="MobiDB-lite"/>
    </source>
</evidence>
<keyword evidence="1" id="KW-0677">Repeat</keyword>
<dbReference type="EMBL" id="JH992989">
    <property type="protein sequence ID" value="EKX47644.1"/>
    <property type="molecule type" value="Genomic_DNA"/>
</dbReference>
<dbReference type="PANTHER" id="PTHR24198:SF165">
    <property type="entry name" value="ANKYRIN REPEAT-CONTAINING PROTEIN-RELATED"/>
    <property type="match status" value="1"/>
</dbReference>
<dbReference type="EnsemblProtists" id="EKX47644">
    <property type="protein sequence ID" value="EKX47644"/>
    <property type="gene ID" value="GUITHDRAFT_106632"/>
</dbReference>
<keyword evidence="5" id="KW-0812">Transmembrane</keyword>
<dbReference type="HOGENOM" id="CLU_549152_0_0_1"/>
<evidence type="ECO:0000256" key="5">
    <source>
        <dbReference type="SAM" id="Phobius"/>
    </source>
</evidence>
<dbReference type="SMART" id="SM00248">
    <property type="entry name" value="ANK"/>
    <property type="match status" value="6"/>
</dbReference>
<feature type="repeat" description="ANK" evidence="3">
    <location>
        <begin position="22"/>
        <end position="54"/>
    </location>
</feature>
<name>L1JHL9_GUITC</name>
<dbReference type="KEGG" id="gtt:GUITHDRAFT_106632"/>
<dbReference type="Pfam" id="PF00023">
    <property type="entry name" value="Ank"/>
    <property type="match status" value="1"/>
</dbReference>
<feature type="region of interest" description="Disordered" evidence="4">
    <location>
        <begin position="472"/>
        <end position="497"/>
    </location>
</feature>
<dbReference type="Gene3D" id="1.25.40.20">
    <property type="entry name" value="Ankyrin repeat-containing domain"/>
    <property type="match status" value="3"/>
</dbReference>
<sequence>MDPDTHSRIRRMRIDANAVDGEGRTLLVIAVQAGQEEVVEELLKMKADVNRKVSNGKNTALIEAVKHVTDELTALAIVKRLIDANANVNYANEFDQTALFACAPRAHLNLVKFLVNHGASINHVCKTFKRSLLYVLYVVYVVVTSSIEFLITCGARLIKGESQRVLLIAASLQSEHILSLILRRIGAGPKELEAQDEFGDSPLHIVCGAKDPSIAAAHLLVEAEIDMEKLNSKGLTPILKSLSCNVEPTMAVFLLESKANPNHASPSNSSPLIFACRFLKSPKIVVLATRDDSNEDGVMEAAQSLIRGGANVKIRDADNRLPLHVAHETAARLGMPIHSSPFIALLLSHAGHSEVFARDGLGLLAREVYEEVKGEELPLTTVRIPTAVGNLYAGDEGATTTRASFRSYHGGWGAAEKAPGGQEGGGRREEVSPQAYLESLQETVVLRKKNQRQAKEEEEALRLTDIKGQVLPPADLAGDLVTSLRRPGQRNVSRQTR</sequence>
<dbReference type="PANTHER" id="PTHR24198">
    <property type="entry name" value="ANKYRIN REPEAT AND PROTEIN KINASE DOMAIN-CONTAINING PROTEIN"/>
    <property type="match status" value="1"/>
</dbReference>
<dbReference type="PaxDb" id="55529-EKX47644"/>
<dbReference type="SUPFAM" id="SSF48403">
    <property type="entry name" value="Ankyrin repeat"/>
    <property type="match status" value="2"/>
</dbReference>
<keyword evidence="2 3" id="KW-0040">ANK repeat</keyword>
<protein>
    <submittedName>
        <fullName evidence="6 7">Uncharacterized protein</fullName>
    </submittedName>
</protein>
<dbReference type="PROSITE" id="PS50297">
    <property type="entry name" value="ANK_REP_REGION"/>
    <property type="match status" value="1"/>
</dbReference>
<dbReference type="Pfam" id="PF12796">
    <property type="entry name" value="Ank_2"/>
    <property type="match status" value="1"/>
</dbReference>
<dbReference type="STRING" id="905079.L1JHL9"/>
<proteinExistence type="predicted"/>
<organism evidence="6">
    <name type="scientific">Guillardia theta (strain CCMP2712)</name>
    <name type="common">Cryptophyte</name>
    <dbReference type="NCBI Taxonomy" id="905079"/>
    <lineage>
        <taxon>Eukaryota</taxon>
        <taxon>Cryptophyceae</taxon>
        <taxon>Pyrenomonadales</taxon>
        <taxon>Geminigeraceae</taxon>
        <taxon>Guillardia</taxon>
    </lineage>
</organism>
<evidence type="ECO:0000256" key="2">
    <source>
        <dbReference type="ARBA" id="ARBA00023043"/>
    </source>
</evidence>
<reference evidence="8" key="2">
    <citation type="submission" date="2012-11" db="EMBL/GenBank/DDBJ databases">
        <authorList>
            <person name="Kuo A."/>
            <person name="Curtis B.A."/>
            <person name="Tanifuji G."/>
            <person name="Burki F."/>
            <person name="Gruber A."/>
            <person name="Irimia M."/>
            <person name="Maruyama S."/>
            <person name="Arias M.C."/>
            <person name="Ball S.G."/>
            <person name="Gile G.H."/>
            <person name="Hirakawa Y."/>
            <person name="Hopkins J.F."/>
            <person name="Rensing S.A."/>
            <person name="Schmutz J."/>
            <person name="Symeonidi A."/>
            <person name="Elias M."/>
            <person name="Eveleigh R.J."/>
            <person name="Herman E.K."/>
            <person name="Klute M.J."/>
            <person name="Nakayama T."/>
            <person name="Obornik M."/>
            <person name="Reyes-Prieto A."/>
            <person name="Armbrust E.V."/>
            <person name="Aves S.J."/>
            <person name="Beiko R.G."/>
            <person name="Coutinho P."/>
            <person name="Dacks J.B."/>
            <person name="Durnford D.G."/>
            <person name="Fast N.M."/>
            <person name="Green B.R."/>
            <person name="Grisdale C."/>
            <person name="Hempe F."/>
            <person name="Henrissat B."/>
            <person name="Hoppner M.P."/>
            <person name="Ishida K.-I."/>
            <person name="Kim E."/>
            <person name="Koreny L."/>
            <person name="Kroth P.G."/>
            <person name="Liu Y."/>
            <person name="Malik S.-B."/>
            <person name="Maier U.G."/>
            <person name="McRose D."/>
            <person name="Mock T."/>
            <person name="Neilson J.A."/>
            <person name="Onodera N.T."/>
            <person name="Poole A.M."/>
            <person name="Pritham E.J."/>
            <person name="Richards T.A."/>
            <person name="Rocap G."/>
            <person name="Roy S.W."/>
            <person name="Sarai C."/>
            <person name="Schaack S."/>
            <person name="Shirato S."/>
            <person name="Slamovits C.H."/>
            <person name="Spencer D.F."/>
            <person name="Suzuki S."/>
            <person name="Worden A.Z."/>
            <person name="Zauner S."/>
            <person name="Barry K."/>
            <person name="Bell C."/>
            <person name="Bharti A.K."/>
            <person name="Crow J.A."/>
            <person name="Grimwood J."/>
            <person name="Kramer R."/>
            <person name="Lindquist E."/>
            <person name="Lucas S."/>
            <person name="Salamov A."/>
            <person name="McFadden G.I."/>
            <person name="Lane C.E."/>
            <person name="Keeling P.J."/>
            <person name="Gray M.W."/>
            <person name="Grigoriev I.V."/>
            <person name="Archibald J.M."/>
        </authorList>
    </citation>
    <scope>NUCLEOTIDE SEQUENCE</scope>
    <source>
        <strain evidence="8">CCMP2712</strain>
    </source>
</reference>
<gene>
    <name evidence="6" type="ORF">GUITHDRAFT_106632</name>
</gene>
<evidence type="ECO:0000313" key="8">
    <source>
        <dbReference type="Proteomes" id="UP000011087"/>
    </source>
</evidence>
<keyword evidence="8" id="KW-1185">Reference proteome</keyword>
<dbReference type="GeneID" id="17304282"/>
<dbReference type="AlphaFoldDB" id="L1JHL9"/>
<reference evidence="6 8" key="1">
    <citation type="journal article" date="2012" name="Nature">
        <title>Algal genomes reveal evolutionary mosaicism and the fate of nucleomorphs.</title>
        <authorList>
            <consortium name="DOE Joint Genome Institute"/>
            <person name="Curtis B.A."/>
            <person name="Tanifuji G."/>
            <person name="Burki F."/>
            <person name="Gruber A."/>
            <person name="Irimia M."/>
            <person name="Maruyama S."/>
            <person name="Arias M.C."/>
            <person name="Ball S.G."/>
            <person name="Gile G.H."/>
            <person name="Hirakawa Y."/>
            <person name="Hopkins J.F."/>
            <person name="Kuo A."/>
            <person name="Rensing S.A."/>
            <person name="Schmutz J."/>
            <person name="Symeonidi A."/>
            <person name="Elias M."/>
            <person name="Eveleigh R.J."/>
            <person name="Herman E.K."/>
            <person name="Klute M.J."/>
            <person name="Nakayama T."/>
            <person name="Obornik M."/>
            <person name="Reyes-Prieto A."/>
            <person name="Armbrust E.V."/>
            <person name="Aves S.J."/>
            <person name="Beiko R.G."/>
            <person name="Coutinho P."/>
            <person name="Dacks J.B."/>
            <person name="Durnford D.G."/>
            <person name="Fast N.M."/>
            <person name="Green B.R."/>
            <person name="Grisdale C.J."/>
            <person name="Hempel F."/>
            <person name="Henrissat B."/>
            <person name="Hoppner M.P."/>
            <person name="Ishida K."/>
            <person name="Kim E."/>
            <person name="Koreny L."/>
            <person name="Kroth P.G."/>
            <person name="Liu Y."/>
            <person name="Malik S.B."/>
            <person name="Maier U.G."/>
            <person name="McRose D."/>
            <person name="Mock T."/>
            <person name="Neilson J.A."/>
            <person name="Onodera N.T."/>
            <person name="Poole A.M."/>
            <person name="Pritham E.J."/>
            <person name="Richards T.A."/>
            <person name="Rocap G."/>
            <person name="Roy S.W."/>
            <person name="Sarai C."/>
            <person name="Schaack S."/>
            <person name="Shirato S."/>
            <person name="Slamovits C.H."/>
            <person name="Spencer D.F."/>
            <person name="Suzuki S."/>
            <person name="Worden A.Z."/>
            <person name="Zauner S."/>
            <person name="Barry K."/>
            <person name="Bell C."/>
            <person name="Bharti A.K."/>
            <person name="Crow J.A."/>
            <person name="Grimwood J."/>
            <person name="Kramer R."/>
            <person name="Lindquist E."/>
            <person name="Lucas S."/>
            <person name="Salamov A."/>
            <person name="McFadden G.I."/>
            <person name="Lane C.E."/>
            <person name="Keeling P.J."/>
            <person name="Gray M.W."/>
            <person name="Grigoriev I.V."/>
            <person name="Archibald J.M."/>
        </authorList>
    </citation>
    <scope>NUCLEOTIDE SEQUENCE</scope>
    <source>
        <strain evidence="6 8">CCMP2712</strain>
    </source>
</reference>
<keyword evidence="5" id="KW-1133">Transmembrane helix</keyword>
<reference evidence="7" key="3">
    <citation type="submission" date="2015-06" db="UniProtKB">
        <authorList>
            <consortium name="EnsemblProtists"/>
        </authorList>
    </citation>
    <scope>IDENTIFICATION</scope>
</reference>
<evidence type="ECO:0000256" key="3">
    <source>
        <dbReference type="PROSITE-ProRule" id="PRU00023"/>
    </source>
</evidence>
<dbReference type="InterPro" id="IPR036770">
    <property type="entry name" value="Ankyrin_rpt-contain_sf"/>
</dbReference>
<dbReference type="Proteomes" id="UP000011087">
    <property type="component" value="Unassembled WGS sequence"/>
</dbReference>
<evidence type="ECO:0000313" key="6">
    <source>
        <dbReference type="EMBL" id="EKX47644.1"/>
    </source>
</evidence>
<dbReference type="OMA" id="ITPCMNA"/>
<dbReference type="PROSITE" id="PS50088">
    <property type="entry name" value="ANK_REPEAT"/>
    <property type="match status" value="1"/>
</dbReference>
<feature type="transmembrane region" description="Helical" evidence="5">
    <location>
        <begin position="132"/>
        <end position="151"/>
    </location>
</feature>
<evidence type="ECO:0000256" key="1">
    <source>
        <dbReference type="ARBA" id="ARBA00022737"/>
    </source>
</evidence>
<feature type="region of interest" description="Disordered" evidence="4">
    <location>
        <begin position="411"/>
        <end position="431"/>
    </location>
</feature>
<keyword evidence="5" id="KW-0472">Membrane</keyword>
<evidence type="ECO:0000313" key="7">
    <source>
        <dbReference type="EnsemblProtists" id="EKX47644"/>
    </source>
</evidence>
<dbReference type="eggNOG" id="KOG0504">
    <property type="taxonomic scope" value="Eukaryota"/>
</dbReference>
<dbReference type="OrthoDB" id="159630at2759"/>
<dbReference type="InterPro" id="IPR002110">
    <property type="entry name" value="Ankyrin_rpt"/>
</dbReference>